<keyword evidence="3" id="KW-1185">Reference proteome</keyword>
<gene>
    <name evidence="2" type="ORF">ABNG04_07105</name>
</gene>
<reference evidence="2 3" key="1">
    <citation type="submission" date="2024-06" db="EMBL/GenBank/DDBJ databases">
        <title>Halorubrum miltondacostae sp. nov., a potential PHA producer isolated from an inland solar saltern in Rio Maior, Portugal.</title>
        <authorList>
            <person name="Albuquerque L."/>
            <person name="Viver T."/>
            <person name="Barroso C."/>
            <person name="Claudino R."/>
            <person name="Galvan M."/>
            <person name="Simoes G."/>
            <person name="Lobo Da Cunha A."/>
            <person name="Egas C."/>
        </authorList>
    </citation>
    <scope>NUCLEOTIDE SEQUENCE [LARGE SCALE GENOMIC DNA]</scope>
    <source>
        <strain evidence="2 3">RMP-11</strain>
    </source>
</reference>
<organism evidence="2 3">
    <name type="scientific">Halorubrum miltondacostae</name>
    <dbReference type="NCBI Taxonomy" id="3076378"/>
    <lineage>
        <taxon>Archaea</taxon>
        <taxon>Methanobacteriati</taxon>
        <taxon>Methanobacteriota</taxon>
        <taxon>Stenosarchaea group</taxon>
        <taxon>Halobacteria</taxon>
        <taxon>Halobacteriales</taxon>
        <taxon>Haloferacaceae</taxon>
        <taxon>Halorubrum</taxon>
    </lineage>
</organism>
<dbReference type="Proteomes" id="UP001567572">
    <property type="component" value="Unassembled WGS sequence"/>
</dbReference>
<dbReference type="RefSeq" id="WP_371161285.1">
    <property type="nucleotide sequence ID" value="NZ_JBEDNX010000004.1"/>
</dbReference>
<evidence type="ECO:0000313" key="3">
    <source>
        <dbReference type="Proteomes" id="UP001567572"/>
    </source>
</evidence>
<protein>
    <submittedName>
        <fullName evidence="2">Caspase family protein</fullName>
    </submittedName>
</protein>
<sequence>MSIDIDPLREADGITVTDHIENTQFEVYTDRAVDPRPRPESDHYFPVDTSVAVETGSIEIPRVAVVQTRDSDGNLLTRGDCYEMPDGTYHVGIDPAPTKLYLTFDSAFAVSTTDRTTRIDLDTVGTVGLGFRTLHQTPAGTITTPTDPESLMDAVSLLGSGLQTTSPERSFPTLRGHPPLIEPGEEFSVPERVEPVDSGVRIVVPPEYRYLYPVVSLAYYFAANVAPGDAPRIEGDGWTYPLEPGFETRTAEVLRQSFHLDCLVRTEGFYPVDLHERETTALDLDWERLYNLPLATRLGEYLEVPFRDIEPELPQWTLTTDVRPSPGNVEMLPFVAGELSIVRSPETVTPVADDEGVGVGFLGSPNRSASPATRRDSQVAGASLDDGEFVRGGASAGATRGVDPSADRGAVAAQTDFVRPEPVNTVEHAWVGDGVPLDANKATLDAYHRRLEAGQVEQSRISVLVVCNDEQMREEGDVADLYGLRDMVQFDIEVRHDLSREEMRDVLASDVDFLHYIGHVDERGMQCADSYLDLTDEDLEIGVSAFLLNACQSYQQGEALIHRGSRGGIVTLSDVANSPATTLGRIIARLMNSGFNLRTALHVAKRELITGHQYIVVGDGGTTVCQSRSGMALVFEVKDGRHDEFNLSAEFYPNGNHGVGSLASLNLDAIENNYYVPSEVVCNAVSTQEMSELLDLELLPVFYKNGLTWAGEFDLD</sequence>
<accession>A0ABD5M508</accession>
<proteinExistence type="predicted"/>
<evidence type="ECO:0000256" key="1">
    <source>
        <dbReference type="SAM" id="MobiDB-lite"/>
    </source>
</evidence>
<dbReference type="EMBL" id="JBEDNY010000002">
    <property type="protein sequence ID" value="MEZ3163644.1"/>
    <property type="molecule type" value="Genomic_DNA"/>
</dbReference>
<feature type="region of interest" description="Disordered" evidence="1">
    <location>
        <begin position="362"/>
        <end position="407"/>
    </location>
</feature>
<comment type="caution">
    <text evidence="2">The sequence shown here is derived from an EMBL/GenBank/DDBJ whole genome shotgun (WGS) entry which is preliminary data.</text>
</comment>
<name>A0ABD5M508_9EURY</name>
<evidence type="ECO:0000313" key="2">
    <source>
        <dbReference type="EMBL" id="MEZ3163644.1"/>
    </source>
</evidence>
<dbReference type="AlphaFoldDB" id="A0ABD5M508"/>